<feature type="compositionally biased region" description="Basic and acidic residues" evidence="1">
    <location>
        <begin position="241"/>
        <end position="252"/>
    </location>
</feature>
<feature type="compositionally biased region" description="Basic and acidic residues" evidence="1">
    <location>
        <begin position="136"/>
        <end position="145"/>
    </location>
</feature>
<feature type="compositionally biased region" description="Polar residues" evidence="1">
    <location>
        <begin position="69"/>
        <end position="81"/>
    </location>
</feature>
<accession>A0A9Q8Q997</accession>
<feature type="compositionally biased region" description="Basic and acidic residues" evidence="1">
    <location>
        <begin position="194"/>
        <end position="210"/>
    </location>
</feature>
<keyword evidence="2" id="KW-0732">Signal</keyword>
<dbReference type="KEGG" id="ptkz:JDV02_002731"/>
<dbReference type="AlphaFoldDB" id="A0A9Q8Q997"/>
<protein>
    <recommendedName>
        <fullName evidence="5">Secreted protein</fullName>
    </recommendedName>
</protein>
<keyword evidence="4" id="KW-1185">Reference proteome</keyword>
<gene>
    <name evidence="3" type="ORF">JDV02_002731</name>
</gene>
<organism evidence="3 4">
    <name type="scientific">Purpureocillium takamizusanense</name>
    <dbReference type="NCBI Taxonomy" id="2060973"/>
    <lineage>
        <taxon>Eukaryota</taxon>
        <taxon>Fungi</taxon>
        <taxon>Dikarya</taxon>
        <taxon>Ascomycota</taxon>
        <taxon>Pezizomycotina</taxon>
        <taxon>Sordariomycetes</taxon>
        <taxon>Hypocreomycetidae</taxon>
        <taxon>Hypocreales</taxon>
        <taxon>Ophiocordycipitaceae</taxon>
        <taxon>Purpureocillium</taxon>
    </lineage>
</organism>
<reference evidence="3" key="1">
    <citation type="submission" date="2021-11" db="EMBL/GenBank/DDBJ databases">
        <title>Purpureocillium_takamizusanense_genome.</title>
        <authorList>
            <person name="Nguyen N.-H."/>
        </authorList>
    </citation>
    <scope>NUCLEOTIDE SEQUENCE</scope>
    <source>
        <strain evidence="3">PT3</strain>
    </source>
</reference>
<proteinExistence type="predicted"/>
<dbReference type="EMBL" id="CP086355">
    <property type="protein sequence ID" value="UNI16284.1"/>
    <property type="molecule type" value="Genomic_DNA"/>
</dbReference>
<sequence length="258" mass="27810">MQIFGKLTAVALVLLFAGSSVGTPVPGAGESSMRGNGRDYGGKYASSSSREGRVGGSGAFGGNSASQAWNTPAQASKSTPSNDKDGGLNQFKWYPNPNSRFYDPKKYPNQRGTPTTPTKEELDKARYYGPSSTRRAVPDDKDSAGHARKRSQPPGKDKYNQGWNSNPWGSYASGSKAYKSPSEPKGGMPVRSGNSKDEQRIYDPKSERQYKSPRAISSPNAAKQRKRDETNASKPEAVVPELDKDVADKSGLHPETSQ</sequence>
<evidence type="ECO:0000313" key="3">
    <source>
        <dbReference type="EMBL" id="UNI16284.1"/>
    </source>
</evidence>
<feature type="region of interest" description="Disordered" evidence="1">
    <location>
        <begin position="24"/>
        <end position="258"/>
    </location>
</feature>
<evidence type="ECO:0000256" key="2">
    <source>
        <dbReference type="SAM" id="SignalP"/>
    </source>
</evidence>
<dbReference type="GeneID" id="72064691"/>
<dbReference type="Proteomes" id="UP000829364">
    <property type="component" value="Chromosome 2"/>
</dbReference>
<evidence type="ECO:0008006" key="5">
    <source>
        <dbReference type="Google" id="ProtNLM"/>
    </source>
</evidence>
<name>A0A9Q8Q997_9HYPO</name>
<dbReference type="RefSeq" id="XP_047839765.1">
    <property type="nucleotide sequence ID" value="XM_047983793.1"/>
</dbReference>
<feature type="signal peptide" evidence="2">
    <location>
        <begin position="1"/>
        <end position="22"/>
    </location>
</feature>
<evidence type="ECO:0000256" key="1">
    <source>
        <dbReference type="SAM" id="MobiDB-lite"/>
    </source>
</evidence>
<evidence type="ECO:0000313" key="4">
    <source>
        <dbReference type="Proteomes" id="UP000829364"/>
    </source>
</evidence>
<feature type="chain" id="PRO_5040272250" description="Secreted protein" evidence="2">
    <location>
        <begin position="23"/>
        <end position="258"/>
    </location>
</feature>